<organism evidence="1 2">
    <name type="scientific">Hypoxylon rubiginosum</name>
    <dbReference type="NCBI Taxonomy" id="110542"/>
    <lineage>
        <taxon>Eukaryota</taxon>
        <taxon>Fungi</taxon>
        <taxon>Dikarya</taxon>
        <taxon>Ascomycota</taxon>
        <taxon>Pezizomycotina</taxon>
        <taxon>Sordariomycetes</taxon>
        <taxon>Xylariomycetidae</taxon>
        <taxon>Xylariales</taxon>
        <taxon>Hypoxylaceae</taxon>
        <taxon>Hypoxylon</taxon>
    </lineage>
</organism>
<dbReference type="EMBL" id="MU394280">
    <property type="protein sequence ID" value="KAI6093622.1"/>
    <property type="molecule type" value="Genomic_DNA"/>
</dbReference>
<accession>A0ACC0DLG6</accession>
<sequence>MSQSLAIRPPVKLHQHRDASGRLSRVVNPNREHFLRPSDGRLTPLAVQGTNNSVELSVAQRSDGRNWGFIGRQSSRISFTMRFVCWMYSLYLNSKRPEEEGGSEDGSMFMLVLIWVPCCVLLAIMLIIPQNFEGDIRNNGFYDPVRYRDWGYAKAPRNRYERQEQNDIHRKEVDDGEDESRPFLHDGAGDDMEMGAVSHHTTTTNRSLTSGDTYKNTPSYLSNEKLQSSEKLPDEMLLRHFGPRFLCFTETDPSGSIWYKTRRVSDVLRERGGHAGIDFVFVSYTRKQFSVFTEEELALWDISEEERALRIQFSQRDRAMLIQHGIEAARAANKEAFWLDFECIRDLDEVARSTSHSDDVYRICDIVRVAHSMVIVVGPSVDNQLKGGIPEVYSPSSMDKWLDEYGSRLWTLPEILLISPEERIKIHVAGIGAVEELAKRNVPARAVWRDANFVRQLIDHYESTIHLTPLELVSIALECLAWRQTDQFSAGDIAYALMGLLRRRPVLTKSDSSFEAFARLSLANVNESLLERLLCMQPVQRNAPWYEIKDAWGARLWDIEPRCQVAGVADDQTVTLDGTFGATIQWNRMEQVAFYKRPTIARTIAKIFVRALPVYLIAGLAMTISAGSLQHTLGKYEYGGVSLSSSGSSSNPATTALLAVGLVFLIPAAIVMLFAPAMLWDLYRGKFWSTQALLIGIEGVPDKLGWVEKDLFGLDHGRLKWSVAGSTLSQHKTSKIGECEAQPPNLSPLSEDFEAGTETENSEKERLFTLIDTYSLTATAFRAVRPPTALIVCGQEGGMQRAVLCSYDWQSNTFAREAVVRVKTTVLDRMSRVDRFRFALRRRAAEKQ</sequence>
<proteinExistence type="predicted"/>
<evidence type="ECO:0000313" key="1">
    <source>
        <dbReference type="EMBL" id="KAI6093622.1"/>
    </source>
</evidence>
<protein>
    <submittedName>
        <fullName evidence="1">Uncharacterized protein</fullName>
    </submittedName>
</protein>
<keyword evidence="2" id="KW-1185">Reference proteome</keyword>
<name>A0ACC0DLG6_9PEZI</name>
<evidence type="ECO:0000313" key="2">
    <source>
        <dbReference type="Proteomes" id="UP001497680"/>
    </source>
</evidence>
<comment type="caution">
    <text evidence="1">The sequence shown here is derived from an EMBL/GenBank/DDBJ whole genome shotgun (WGS) entry which is preliminary data.</text>
</comment>
<reference evidence="1 2" key="1">
    <citation type="journal article" date="2022" name="New Phytol.">
        <title>Ecological generalism drives hyperdiversity of secondary metabolite gene clusters in xylarialean endophytes.</title>
        <authorList>
            <person name="Franco M.E.E."/>
            <person name="Wisecaver J.H."/>
            <person name="Arnold A.E."/>
            <person name="Ju Y.M."/>
            <person name="Slot J.C."/>
            <person name="Ahrendt S."/>
            <person name="Moore L.P."/>
            <person name="Eastman K.E."/>
            <person name="Scott K."/>
            <person name="Konkel Z."/>
            <person name="Mondo S.J."/>
            <person name="Kuo A."/>
            <person name="Hayes R.D."/>
            <person name="Haridas S."/>
            <person name="Andreopoulos B."/>
            <person name="Riley R."/>
            <person name="LaButti K."/>
            <person name="Pangilinan J."/>
            <person name="Lipzen A."/>
            <person name="Amirebrahimi M."/>
            <person name="Yan J."/>
            <person name="Adam C."/>
            <person name="Keymanesh K."/>
            <person name="Ng V."/>
            <person name="Louie K."/>
            <person name="Northen T."/>
            <person name="Drula E."/>
            <person name="Henrissat B."/>
            <person name="Hsieh H.M."/>
            <person name="Youens-Clark K."/>
            <person name="Lutzoni F."/>
            <person name="Miadlikowska J."/>
            <person name="Eastwood D.C."/>
            <person name="Hamelin R.C."/>
            <person name="Grigoriev I.V."/>
            <person name="U'Ren J.M."/>
        </authorList>
    </citation>
    <scope>NUCLEOTIDE SEQUENCE [LARGE SCALE GENOMIC DNA]</scope>
    <source>
        <strain evidence="1 2">ER1909</strain>
    </source>
</reference>
<gene>
    <name evidence="1" type="ORF">F4821DRAFT_2682</name>
</gene>
<dbReference type="Proteomes" id="UP001497680">
    <property type="component" value="Unassembled WGS sequence"/>
</dbReference>